<organism evidence="2 3">
    <name type="scientific">Permianibacter aggregans</name>
    <dbReference type="NCBI Taxonomy" id="1510150"/>
    <lineage>
        <taxon>Bacteria</taxon>
        <taxon>Pseudomonadati</taxon>
        <taxon>Pseudomonadota</taxon>
        <taxon>Gammaproteobacteria</taxon>
        <taxon>Pseudomonadales</taxon>
        <taxon>Pseudomonadaceae</taxon>
        <taxon>Permianibacter</taxon>
    </lineage>
</organism>
<name>A0A4R6UNK4_9GAMM</name>
<keyword evidence="1" id="KW-1133">Transmembrane helix</keyword>
<gene>
    <name evidence="2" type="ORF">EV696_106150</name>
</gene>
<evidence type="ECO:0000313" key="3">
    <source>
        <dbReference type="Proteomes" id="UP000295375"/>
    </source>
</evidence>
<dbReference type="InterPro" id="IPR046659">
    <property type="entry name" value="DUF6768"/>
</dbReference>
<reference evidence="2 3" key="1">
    <citation type="submission" date="2019-03" db="EMBL/GenBank/DDBJ databases">
        <title>Genomic Encyclopedia of Type Strains, Phase IV (KMG-IV): sequencing the most valuable type-strain genomes for metagenomic binning, comparative biology and taxonomic classification.</title>
        <authorList>
            <person name="Goeker M."/>
        </authorList>
    </citation>
    <scope>NUCLEOTIDE SEQUENCE [LARGE SCALE GENOMIC DNA]</scope>
    <source>
        <strain evidence="2 3">DSM 103792</strain>
    </source>
</reference>
<feature type="transmembrane region" description="Helical" evidence="1">
    <location>
        <begin position="75"/>
        <end position="96"/>
    </location>
</feature>
<keyword evidence="1" id="KW-0812">Transmembrane</keyword>
<evidence type="ECO:0000313" key="2">
    <source>
        <dbReference type="EMBL" id="TDQ48710.1"/>
    </source>
</evidence>
<keyword evidence="1" id="KW-0472">Membrane</keyword>
<protein>
    <submittedName>
        <fullName evidence="2">Uncharacterized protein</fullName>
    </submittedName>
</protein>
<evidence type="ECO:0000256" key="1">
    <source>
        <dbReference type="SAM" id="Phobius"/>
    </source>
</evidence>
<feature type="transmembrane region" description="Helical" evidence="1">
    <location>
        <begin position="40"/>
        <end position="63"/>
    </location>
</feature>
<keyword evidence="3" id="KW-1185">Reference proteome</keyword>
<comment type="caution">
    <text evidence="2">The sequence shown here is derived from an EMBL/GenBank/DDBJ whole genome shotgun (WGS) entry which is preliminary data.</text>
</comment>
<dbReference type="OrthoDB" id="6197105at2"/>
<dbReference type="Proteomes" id="UP000295375">
    <property type="component" value="Unassembled WGS sequence"/>
</dbReference>
<dbReference type="EMBL" id="SNYM01000006">
    <property type="protein sequence ID" value="TDQ48710.1"/>
    <property type="molecule type" value="Genomic_DNA"/>
</dbReference>
<sequence>MNIDQRIKAELEQESAEIDRILGEDKGITSMMANSMKGNLGRWFLIANLFVLIFTGAMITVGYQFFTADETGEQVFWGILLVLSLQMQIGLKQWLWQEMSRSSLLREIKRMELALARMSEGKST</sequence>
<accession>A0A4R6UNK4</accession>
<proteinExistence type="predicted"/>
<dbReference type="Pfam" id="PF20556">
    <property type="entry name" value="DUF6768"/>
    <property type="match status" value="1"/>
</dbReference>
<dbReference type="AlphaFoldDB" id="A0A4R6UNK4"/>
<dbReference type="RefSeq" id="WP_133589902.1">
    <property type="nucleotide sequence ID" value="NZ_CP037953.1"/>
</dbReference>